<dbReference type="GO" id="GO:0000271">
    <property type="term" value="P:polysaccharide biosynthetic process"/>
    <property type="evidence" value="ECO:0007669"/>
    <property type="project" value="TreeGrafter"/>
</dbReference>
<sequence length="334" mass="38389">MKKKKVVLDQFDFIRAIACLGIVLYHFAIEYGWPDIFNNYVGGVTYGDIYVTVFFFISGALLFYNHSEVDDLKLFYKKRALSIFPAFYIAWGLMYIRDVLRYKSLFYRGNPVSIILSLIGMDGYLAFKINDYYILGEWFIGAIILLYILYPLLTWMKREYKWVTFGLVILLYILSLKINLTGMVSFRMLPSCLISFYAGMLFVEHRKSAEKYWWIAGILLVILKCIEPGNMNIKGHIAGFLMAYMLYGIGTYLMKINIINKVMKFIGGISYEAFLTHHVTICLFIKFVPADATVMMRVILLIAILAATGISAVVLKQVCKTIMSLGRARKKNIA</sequence>
<dbReference type="GO" id="GO:0016747">
    <property type="term" value="F:acyltransferase activity, transferring groups other than amino-acyl groups"/>
    <property type="evidence" value="ECO:0007669"/>
    <property type="project" value="InterPro"/>
</dbReference>
<organism evidence="3 4">
    <name type="scientific">Dorea longicatena</name>
    <dbReference type="NCBI Taxonomy" id="88431"/>
    <lineage>
        <taxon>Bacteria</taxon>
        <taxon>Bacillati</taxon>
        <taxon>Bacillota</taxon>
        <taxon>Clostridia</taxon>
        <taxon>Lachnospirales</taxon>
        <taxon>Lachnospiraceae</taxon>
        <taxon>Dorea</taxon>
    </lineage>
</organism>
<evidence type="ECO:0000256" key="1">
    <source>
        <dbReference type="SAM" id="Phobius"/>
    </source>
</evidence>
<feature type="transmembrane region" description="Helical" evidence="1">
    <location>
        <begin position="132"/>
        <end position="150"/>
    </location>
</feature>
<evidence type="ECO:0000259" key="2">
    <source>
        <dbReference type="Pfam" id="PF01757"/>
    </source>
</evidence>
<dbReference type="OrthoDB" id="9810469at2"/>
<dbReference type="AlphaFoldDB" id="A0A173RWI2"/>
<accession>A0A173RWI2</accession>
<feature type="transmembrane region" description="Helical" evidence="1">
    <location>
        <begin position="49"/>
        <end position="67"/>
    </location>
</feature>
<feature type="transmembrane region" description="Helical" evidence="1">
    <location>
        <begin position="265"/>
        <end position="288"/>
    </location>
</feature>
<evidence type="ECO:0000313" key="3">
    <source>
        <dbReference type="EMBL" id="CUM81478.1"/>
    </source>
</evidence>
<feature type="transmembrane region" description="Helical" evidence="1">
    <location>
        <begin position="162"/>
        <end position="180"/>
    </location>
</feature>
<dbReference type="Proteomes" id="UP000095597">
    <property type="component" value="Unassembled WGS sequence"/>
</dbReference>
<dbReference type="InterPro" id="IPR002656">
    <property type="entry name" value="Acyl_transf_3_dom"/>
</dbReference>
<dbReference type="InterPro" id="IPR050879">
    <property type="entry name" value="Acyltransferase_3"/>
</dbReference>
<feature type="transmembrane region" description="Helical" evidence="1">
    <location>
        <begin position="79"/>
        <end position="96"/>
    </location>
</feature>
<dbReference type="PANTHER" id="PTHR23028:SF53">
    <property type="entry name" value="ACYL_TRANSF_3 DOMAIN-CONTAINING PROTEIN"/>
    <property type="match status" value="1"/>
</dbReference>
<feature type="domain" description="Acyltransferase 3" evidence="2">
    <location>
        <begin position="10"/>
        <end position="314"/>
    </location>
</feature>
<feature type="transmembrane region" description="Helical" evidence="1">
    <location>
        <begin position="12"/>
        <end position="29"/>
    </location>
</feature>
<dbReference type="PANTHER" id="PTHR23028">
    <property type="entry name" value="ACETYLTRANSFERASE"/>
    <property type="match status" value="1"/>
</dbReference>
<evidence type="ECO:0000313" key="4">
    <source>
        <dbReference type="Proteomes" id="UP000095597"/>
    </source>
</evidence>
<dbReference type="RefSeq" id="WP_055213661.1">
    <property type="nucleotide sequence ID" value="NZ_CYXO01000003.1"/>
</dbReference>
<proteinExistence type="predicted"/>
<dbReference type="GO" id="GO:0016020">
    <property type="term" value="C:membrane"/>
    <property type="evidence" value="ECO:0007669"/>
    <property type="project" value="TreeGrafter"/>
</dbReference>
<keyword evidence="1" id="KW-0812">Transmembrane</keyword>
<feature type="transmembrane region" description="Helical" evidence="1">
    <location>
        <begin position="294"/>
        <end position="315"/>
    </location>
</feature>
<protein>
    <submittedName>
        <fullName evidence="3">Uncharacterized protein conserved in bacteria</fullName>
    </submittedName>
</protein>
<dbReference type="Pfam" id="PF01757">
    <property type="entry name" value="Acyl_transf_3"/>
    <property type="match status" value="1"/>
</dbReference>
<gene>
    <name evidence="3" type="ORF">ERS852573_00653</name>
</gene>
<name>A0A173RWI2_9FIRM</name>
<reference evidence="3 4" key="1">
    <citation type="submission" date="2015-09" db="EMBL/GenBank/DDBJ databases">
        <authorList>
            <consortium name="Pathogen Informatics"/>
        </authorList>
    </citation>
    <scope>NUCLEOTIDE SEQUENCE [LARGE SCALE GENOMIC DNA]</scope>
    <source>
        <strain evidence="3 4">2789STDY5834961</strain>
    </source>
</reference>
<keyword evidence="1" id="KW-0472">Membrane</keyword>
<feature type="transmembrane region" description="Helical" evidence="1">
    <location>
        <begin position="235"/>
        <end position="253"/>
    </location>
</feature>
<dbReference type="EMBL" id="CYXO01000003">
    <property type="protein sequence ID" value="CUM81478.1"/>
    <property type="molecule type" value="Genomic_DNA"/>
</dbReference>
<keyword evidence="1" id="KW-1133">Transmembrane helix</keyword>